<comment type="similarity">
    <text evidence="2">Belongs to the RETICULATA family.</text>
</comment>
<dbReference type="PANTHER" id="PTHR31038:SF2">
    <property type="entry name" value="PROTEIN RETICULATA-RELATED 1, CHLOROPLASTIC"/>
    <property type="match status" value="1"/>
</dbReference>
<evidence type="ECO:0000256" key="8">
    <source>
        <dbReference type="ARBA" id="ARBA00022832"/>
    </source>
</evidence>
<dbReference type="EMBL" id="JACBKZ010000004">
    <property type="protein sequence ID" value="KAF5952002.1"/>
    <property type="molecule type" value="Genomic_DNA"/>
</dbReference>
<name>A0A7J7HGI5_CAMSI</name>
<evidence type="ECO:0000256" key="6">
    <source>
        <dbReference type="ARBA" id="ARBA00022679"/>
    </source>
</evidence>
<proteinExistence type="inferred from homology"/>
<evidence type="ECO:0000256" key="9">
    <source>
        <dbReference type="ARBA" id="ARBA00022946"/>
    </source>
</evidence>
<dbReference type="AlphaFoldDB" id="A0A7J7HGI5"/>
<feature type="compositionally biased region" description="Polar residues" evidence="14">
    <location>
        <begin position="119"/>
        <end position="128"/>
    </location>
</feature>
<keyword evidence="4" id="KW-0150">Chloroplast</keyword>
<feature type="transmembrane region" description="Helical" evidence="15">
    <location>
        <begin position="728"/>
        <end position="750"/>
    </location>
</feature>
<dbReference type="InterPro" id="IPR021825">
    <property type="entry name" value="RETICULATA-related"/>
</dbReference>
<evidence type="ECO:0000256" key="2">
    <source>
        <dbReference type="ARBA" id="ARBA00010793"/>
    </source>
</evidence>
<dbReference type="GO" id="GO:0006633">
    <property type="term" value="P:fatty acid biosynthetic process"/>
    <property type="evidence" value="ECO:0007669"/>
    <property type="project" value="UniProtKB-KW"/>
</dbReference>
<sequence length="771" mass="86012">MSHAVFQTAQIMPINTQTIPTTKILSPKPLLPVHTPVHRLVPVSGKLLRKGLVVKASAPPSSAAEAVDGDVIAGLERCFRASPPSESSSSSSAMFGPVMKGEYGAFGAVTLEKSKLDMTQKQTQSSPETALGGGGGDIGKGLSHGGGDGGDDNGDDDDYFDDFDDGEEGDEGGLFRRRKVFQELFDRKFVDAGLVSSAQMVKFLAINARPTTTRFISRTLPQGMSRVFIGRMIADPAFLYRFLMEQAATIGCSVWWELENRKGRIKQEWDLALINVLTVTACNAIVVWSLAPCRSYGHTFRFDLQNTLQKLPNNIFEKSYPLREFDLQKRIHSFLYKAAELCMVGFTSGAAQAALSNLCARKKEGRLSVTIPSVNTNALGYGAFLGLYANLRYQLLCGIDRAMIDYFDVIGVPLVFSTALRILNVQLGERSRLAWLGGLGFSASNKGKATLLSKGKHHHPKARRKRVVRKKHPLSTSLIPYTTSLHGGAWRHKMNNLSFNLHYWLVDHPTISQFEWKQGHTWGSSLHFLTFTVLTYLTLTLLLHHHRLHLPPLSATLLHLISAAHNLLLLLLSATMALGCSLSTLSQIPNPKWIFCFPKNQTKPTGPIFFWAYIFYLSKLLEFIDTLLIILNTSIRRLSFLHVYHHAVVVIMCYLWLSTSQSLLPVALVTNASVHTLMYAYYLLCALGKRPWWKRLVTDCQIIQFVFSFAVSGLMLYYHFTGLGCSGIWGWCFNAVFNASLLVLFVDFHAKNYATRKKKEEAADKMMNKRS</sequence>
<keyword evidence="13" id="KW-0275">Fatty acid biosynthesis</keyword>
<feature type="compositionally biased region" description="Gly residues" evidence="14">
    <location>
        <begin position="131"/>
        <end position="148"/>
    </location>
</feature>
<evidence type="ECO:0000256" key="15">
    <source>
        <dbReference type="SAM" id="Phobius"/>
    </source>
</evidence>
<keyword evidence="5" id="KW-0934">Plastid</keyword>
<dbReference type="PROSITE" id="PS01188">
    <property type="entry name" value="ELO"/>
    <property type="match status" value="1"/>
</dbReference>
<feature type="transmembrane region" description="Helical" evidence="15">
    <location>
        <begin position="608"/>
        <end position="631"/>
    </location>
</feature>
<evidence type="ECO:0000256" key="3">
    <source>
        <dbReference type="ARBA" id="ARBA00022516"/>
    </source>
</evidence>
<dbReference type="GO" id="GO:0009922">
    <property type="term" value="F:fatty acid elongase activity"/>
    <property type="evidence" value="ECO:0007669"/>
    <property type="project" value="InterPro"/>
</dbReference>
<evidence type="ECO:0000256" key="11">
    <source>
        <dbReference type="ARBA" id="ARBA00023098"/>
    </source>
</evidence>
<keyword evidence="8" id="KW-0276">Fatty acid metabolism</keyword>
<evidence type="ECO:0000256" key="1">
    <source>
        <dbReference type="ARBA" id="ARBA00004508"/>
    </source>
</evidence>
<keyword evidence="10 15" id="KW-1133">Transmembrane helix</keyword>
<evidence type="ECO:0000313" key="17">
    <source>
        <dbReference type="Proteomes" id="UP000593564"/>
    </source>
</evidence>
<evidence type="ECO:0000256" key="5">
    <source>
        <dbReference type="ARBA" id="ARBA00022640"/>
    </source>
</evidence>
<evidence type="ECO:0000256" key="10">
    <source>
        <dbReference type="ARBA" id="ARBA00022989"/>
    </source>
</evidence>
<comment type="caution">
    <text evidence="16">The sequence shown here is derived from an EMBL/GenBank/DDBJ whole genome shotgun (WGS) entry which is preliminary data.</text>
</comment>
<gene>
    <name evidence="16" type="ORF">HYC85_009946</name>
</gene>
<evidence type="ECO:0000256" key="14">
    <source>
        <dbReference type="SAM" id="MobiDB-lite"/>
    </source>
</evidence>
<dbReference type="InterPro" id="IPR030457">
    <property type="entry name" value="ELO_CS"/>
</dbReference>
<dbReference type="PANTHER" id="PTHR31038">
    <property type="entry name" value="EXPRESSED PROTEIN-RELATED"/>
    <property type="match status" value="1"/>
</dbReference>
<reference evidence="17" key="1">
    <citation type="journal article" date="2020" name="Nat. Commun.">
        <title>Genome assembly of wild tea tree DASZ reveals pedigree and selection history of tea varieties.</title>
        <authorList>
            <person name="Zhang W."/>
            <person name="Zhang Y."/>
            <person name="Qiu H."/>
            <person name="Guo Y."/>
            <person name="Wan H."/>
            <person name="Zhang X."/>
            <person name="Scossa F."/>
            <person name="Alseekh S."/>
            <person name="Zhang Q."/>
            <person name="Wang P."/>
            <person name="Xu L."/>
            <person name="Schmidt M.H."/>
            <person name="Jia X."/>
            <person name="Li D."/>
            <person name="Zhu A."/>
            <person name="Guo F."/>
            <person name="Chen W."/>
            <person name="Ni D."/>
            <person name="Usadel B."/>
            <person name="Fernie A.R."/>
            <person name="Wen W."/>
        </authorList>
    </citation>
    <scope>NUCLEOTIDE SEQUENCE [LARGE SCALE GENOMIC DNA]</scope>
    <source>
        <strain evidence="17">cv. G240</strain>
    </source>
</reference>
<keyword evidence="6" id="KW-0808">Transferase</keyword>
<evidence type="ECO:0000256" key="13">
    <source>
        <dbReference type="ARBA" id="ARBA00023160"/>
    </source>
</evidence>
<keyword evidence="17" id="KW-1185">Reference proteome</keyword>
<evidence type="ECO:0008006" key="18">
    <source>
        <dbReference type="Google" id="ProtNLM"/>
    </source>
</evidence>
<feature type="region of interest" description="Disordered" evidence="14">
    <location>
        <begin position="116"/>
        <end position="170"/>
    </location>
</feature>
<comment type="subcellular location">
    <subcellularLocation>
        <location evidence="1">Plastid</location>
        <location evidence="1">Chloroplast membrane</location>
        <topology evidence="1">Multi-pass membrane protein</topology>
    </subcellularLocation>
</comment>
<evidence type="ECO:0000256" key="7">
    <source>
        <dbReference type="ARBA" id="ARBA00022692"/>
    </source>
</evidence>
<feature type="transmembrane region" description="Helical" evidence="15">
    <location>
        <begin position="522"/>
        <end position="543"/>
    </location>
</feature>
<keyword evidence="7 15" id="KW-0812">Transmembrane</keyword>
<keyword evidence="11" id="KW-0443">Lipid metabolism</keyword>
<protein>
    <recommendedName>
        <fullName evidence="18">Very-long-chain 3-oxoacyl-CoA synthase</fullName>
    </recommendedName>
</protein>
<feature type="compositionally biased region" description="Acidic residues" evidence="14">
    <location>
        <begin position="149"/>
        <end position="170"/>
    </location>
</feature>
<dbReference type="Pfam" id="PF01151">
    <property type="entry name" value="ELO"/>
    <property type="match status" value="1"/>
</dbReference>
<dbReference type="InterPro" id="IPR002076">
    <property type="entry name" value="ELO_fam"/>
</dbReference>
<accession>A0A7J7HGI5</accession>
<dbReference type="GO" id="GO:0099402">
    <property type="term" value="P:plant organ development"/>
    <property type="evidence" value="ECO:0007669"/>
    <property type="project" value="TreeGrafter"/>
</dbReference>
<evidence type="ECO:0000256" key="12">
    <source>
        <dbReference type="ARBA" id="ARBA00023136"/>
    </source>
</evidence>
<dbReference type="GO" id="GO:0009706">
    <property type="term" value="C:chloroplast inner membrane"/>
    <property type="evidence" value="ECO:0007669"/>
    <property type="project" value="TreeGrafter"/>
</dbReference>
<evidence type="ECO:0000256" key="4">
    <source>
        <dbReference type="ARBA" id="ARBA00022528"/>
    </source>
</evidence>
<dbReference type="Pfam" id="PF11891">
    <property type="entry name" value="RETICULATA-like"/>
    <property type="match status" value="1"/>
</dbReference>
<feature type="transmembrane region" description="Helical" evidence="15">
    <location>
        <begin position="564"/>
        <end position="588"/>
    </location>
</feature>
<reference evidence="16 17" key="2">
    <citation type="submission" date="2020-07" db="EMBL/GenBank/DDBJ databases">
        <title>Genome assembly of wild tea tree DASZ reveals pedigree and selection history of tea varieties.</title>
        <authorList>
            <person name="Zhang W."/>
        </authorList>
    </citation>
    <scope>NUCLEOTIDE SEQUENCE [LARGE SCALE GENOMIC DNA]</scope>
    <source>
        <strain evidence="17">cv. G240</strain>
        <tissue evidence="16">Leaf</tissue>
    </source>
</reference>
<keyword evidence="12 15" id="KW-0472">Membrane</keyword>
<organism evidence="16 17">
    <name type="scientific">Camellia sinensis</name>
    <name type="common">Tea plant</name>
    <name type="synonym">Thea sinensis</name>
    <dbReference type="NCBI Taxonomy" id="4442"/>
    <lineage>
        <taxon>Eukaryota</taxon>
        <taxon>Viridiplantae</taxon>
        <taxon>Streptophyta</taxon>
        <taxon>Embryophyta</taxon>
        <taxon>Tracheophyta</taxon>
        <taxon>Spermatophyta</taxon>
        <taxon>Magnoliopsida</taxon>
        <taxon>eudicotyledons</taxon>
        <taxon>Gunneridae</taxon>
        <taxon>Pentapetalae</taxon>
        <taxon>asterids</taxon>
        <taxon>Ericales</taxon>
        <taxon>Theaceae</taxon>
        <taxon>Camellia</taxon>
    </lineage>
</organism>
<keyword evidence="9" id="KW-0809">Transit peptide</keyword>
<feature type="transmembrane region" description="Helical" evidence="15">
    <location>
        <begin position="663"/>
        <end position="684"/>
    </location>
</feature>
<feature type="transmembrane region" description="Helical" evidence="15">
    <location>
        <begin position="696"/>
        <end position="716"/>
    </location>
</feature>
<feature type="transmembrane region" description="Helical" evidence="15">
    <location>
        <begin position="638"/>
        <end position="657"/>
    </location>
</feature>
<dbReference type="Proteomes" id="UP000593564">
    <property type="component" value="Unassembled WGS sequence"/>
</dbReference>
<evidence type="ECO:0000313" key="16">
    <source>
        <dbReference type="EMBL" id="KAF5952002.1"/>
    </source>
</evidence>
<keyword evidence="3" id="KW-0444">Lipid biosynthesis</keyword>